<dbReference type="InterPro" id="IPR049261">
    <property type="entry name" value="RecA-like_C"/>
</dbReference>
<organism evidence="15 16">
    <name type="scientific">Bifidobacterium boum</name>
    <dbReference type="NCBI Taxonomy" id="78343"/>
    <lineage>
        <taxon>Bacteria</taxon>
        <taxon>Bacillati</taxon>
        <taxon>Actinomycetota</taxon>
        <taxon>Actinomycetes</taxon>
        <taxon>Bifidobacteriales</taxon>
        <taxon>Bifidobacteriaceae</taxon>
        <taxon>Bifidobacterium</taxon>
    </lineage>
</organism>
<dbReference type="GO" id="GO:0005829">
    <property type="term" value="C:cytosol"/>
    <property type="evidence" value="ECO:0007669"/>
    <property type="project" value="TreeGrafter"/>
</dbReference>
<feature type="compositionally biased region" description="Low complexity" evidence="12">
    <location>
        <begin position="1"/>
        <end position="14"/>
    </location>
</feature>
<feature type="compositionally biased region" description="Basic and acidic residues" evidence="12">
    <location>
        <begin position="15"/>
        <end position="30"/>
    </location>
</feature>
<evidence type="ECO:0000256" key="10">
    <source>
        <dbReference type="RuleBase" id="RU000526"/>
    </source>
</evidence>
<keyword evidence="16" id="KW-1185">Reference proteome</keyword>
<name>A0A086ZPC0_9BIFI</name>
<keyword evidence="7 9" id="KW-0742">SOS response</keyword>
<dbReference type="GO" id="GO:0009432">
    <property type="term" value="P:SOS response"/>
    <property type="evidence" value="ECO:0007669"/>
    <property type="project" value="UniProtKB-UniRule"/>
</dbReference>
<evidence type="ECO:0000313" key="16">
    <source>
        <dbReference type="Proteomes" id="UP000029093"/>
    </source>
</evidence>
<dbReference type="PROSITE" id="PS50163">
    <property type="entry name" value="RECA_3"/>
    <property type="match status" value="1"/>
</dbReference>
<dbReference type="NCBIfam" id="TIGR02012">
    <property type="entry name" value="tigrfam_recA"/>
    <property type="match status" value="1"/>
</dbReference>
<dbReference type="GO" id="GO:0140664">
    <property type="term" value="F:ATP-dependent DNA damage sensor activity"/>
    <property type="evidence" value="ECO:0007669"/>
    <property type="project" value="InterPro"/>
</dbReference>
<evidence type="ECO:0000256" key="8">
    <source>
        <dbReference type="ARBA" id="ARBA00033319"/>
    </source>
</evidence>
<feature type="region of interest" description="Disordered" evidence="12">
    <location>
        <begin position="359"/>
        <end position="391"/>
    </location>
</feature>
<keyword evidence="3 9" id="KW-0547">Nucleotide-binding</keyword>
<comment type="subcellular location">
    <subcellularLocation>
        <location evidence="9">Cytoplasm</location>
    </subcellularLocation>
</comment>
<dbReference type="InterPro" id="IPR020584">
    <property type="entry name" value="DNA_recomb/repair_RecA_CS"/>
</dbReference>
<dbReference type="SUPFAM" id="SSF54752">
    <property type="entry name" value="RecA protein, C-terminal domain"/>
    <property type="match status" value="1"/>
</dbReference>
<dbReference type="InterPro" id="IPR020587">
    <property type="entry name" value="RecA_monomer-monomer_interface"/>
</dbReference>
<dbReference type="GO" id="GO:0006310">
    <property type="term" value="P:DNA recombination"/>
    <property type="evidence" value="ECO:0007669"/>
    <property type="project" value="UniProtKB-UniRule"/>
</dbReference>
<dbReference type="Pfam" id="PF00154">
    <property type="entry name" value="RecA_N"/>
    <property type="match status" value="1"/>
</dbReference>
<gene>
    <name evidence="9" type="primary">recA</name>
    <name evidence="15" type="ORF">BBOU_0500</name>
</gene>
<dbReference type="InterPro" id="IPR027417">
    <property type="entry name" value="P-loop_NTPase"/>
</dbReference>
<dbReference type="CDD" id="cd00983">
    <property type="entry name" value="RecA"/>
    <property type="match status" value="1"/>
</dbReference>
<evidence type="ECO:0000256" key="4">
    <source>
        <dbReference type="ARBA" id="ARBA00022840"/>
    </source>
</evidence>
<dbReference type="SUPFAM" id="SSF52540">
    <property type="entry name" value="P-loop containing nucleoside triphosphate hydrolases"/>
    <property type="match status" value="1"/>
</dbReference>
<dbReference type="Gene3D" id="3.40.50.300">
    <property type="entry name" value="P-loop containing nucleotide triphosphate hydrolases"/>
    <property type="match status" value="1"/>
</dbReference>
<keyword evidence="9 11" id="KW-0227">DNA damage</keyword>
<keyword evidence="9" id="KW-0963">Cytoplasm</keyword>
<feature type="domain" description="RecA family profile 1" evidence="13">
    <location>
        <begin position="61"/>
        <end position="220"/>
    </location>
</feature>
<dbReference type="OrthoDB" id="9776733at2"/>
<evidence type="ECO:0000259" key="14">
    <source>
        <dbReference type="PROSITE" id="PS50163"/>
    </source>
</evidence>
<feature type="binding site" evidence="9">
    <location>
        <begin position="91"/>
        <end position="98"/>
    </location>
    <ligand>
        <name>ATP</name>
        <dbReference type="ChEBI" id="CHEBI:30616"/>
    </ligand>
</feature>
<dbReference type="InterPro" id="IPR023400">
    <property type="entry name" value="RecA_C_sf"/>
</dbReference>
<keyword evidence="4 9" id="KW-0067">ATP-binding</keyword>
<dbReference type="GO" id="GO:0006281">
    <property type="term" value="P:DNA repair"/>
    <property type="evidence" value="ECO:0007669"/>
    <property type="project" value="UniProtKB-UniRule"/>
</dbReference>
<dbReference type="FunFam" id="3.40.50.300:FF:000087">
    <property type="entry name" value="Recombinase RecA"/>
    <property type="match status" value="1"/>
</dbReference>
<comment type="similarity">
    <text evidence="1 9 11">Belongs to the RecA family.</text>
</comment>
<feature type="region of interest" description="Disordered" evidence="12">
    <location>
        <begin position="1"/>
        <end position="30"/>
    </location>
</feature>
<dbReference type="PANTHER" id="PTHR45900">
    <property type="entry name" value="RECA"/>
    <property type="match status" value="1"/>
</dbReference>
<keyword evidence="5 9" id="KW-0238">DNA-binding</keyword>
<dbReference type="PRINTS" id="PR00142">
    <property type="entry name" value="RECA"/>
</dbReference>
<keyword evidence="6 9" id="KW-0233">DNA recombination</keyword>
<dbReference type="GO" id="GO:0005524">
    <property type="term" value="F:ATP binding"/>
    <property type="evidence" value="ECO:0007669"/>
    <property type="project" value="UniProtKB-UniRule"/>
</dbReference>
<evidence type="ECO:0000313" key="15">
    <source>
        <dbReference type="EMBL" id="KFI48370.1"/>
    </source>
</evidence>
<dbReference type="InterPro" id="IPR049428">
    <property type="entry name" value="RecA-like_N"/>
</dbReference>
<evidence type="ECO:0000259" key="13">
    <source>
        <dbReference type="PROSITE" id="PS50162"/>
    </source>
</evidence>
<sequence>MAQQTKSTKAAGAKASEDGRASGAHDIDPRRKAALDTALAQVEKSFGKGSAMRLGDRPVQDVEVIPTGSLALDMALGIGGLPRGRIVEIYGPESSGKTTLALHVVANAQKAGGVAAFIDAEHALDPVYARHLGVDTDSLIVSQPDNGEQALEIADMLIRSGALDVIVIDSVAALVPKAEIEGEMGDSHVGLQARLMSQALRKMTGALAQANTTAIFINQLREKIGVFFGNPETTTGGKALKFYSSVRLDIRRIQTLKNGDEAVGSRTKVKVVKNKMAPPFKSAEFDVLYGEGISKEGSIIDMALQSNVVKKSGSWFTYNGDQLGQGRENVRKYLKDNPELAAEIETKVKEAFGLIKPADQFAEEDTTPAGASADASAPKTEQAGTPAAAQA</sequence>
<protein>
    <recommendedName>
        <fullName evidence="2 9">Protein RecA</fullName>
    </recommendedName>
    <alternativeName>
        <fullName evidence="8 9">Recombinase A</fullName>
    </alternativeName>
</protein>
<evidence type="ECO:0000256" key="7">
    <source>
        <dbReference type="ARBA" id="ARBA00023236"/>
    </source>
</evidence>
<dbReference type="EMBL" id="JGYQ01000007">
    <property type="protein sequence ID" value="KFI48370.1"/>
    <property type="molecule type" value="Genomic_DNA"/>
</dbReference>
<accession>A0A086ZPC0</accession>
<keyword evidence="9 10" id="KW-0234">DNA repair</keyword>
<dbReference type="HAMAP" id="MF_00268">
    <property type="entry name" value="RecA"/>
    <property type="match status" value="1"/>
</dbReference>
<dbReference type="GO" id="GO:0003697">
    <property type="term" value="F:single-stranded DNA binding"/>
    <property type="evidence" value="ECO:0007669"/>
    <property type="project" value="UniProtKB-UniRule"/>
</dbReference>
<evidence type="ECO:0000256" key="3">
    <source>
        <dbReference type="ARBA" id="ARBA00022741"/>
    </source>
</evidence>
<evidence type="ECO:0000256" key="2">
    <source>
        <dbReference type="ARBA" id="ARBA00015553"/>
    </source>
</evidence>
<reference evidence="15 16" key="1">
    <citation type="submission" date="2014-03" db="EMBL/GenBank/DDBJ databases">
        <title>Genomics of Bifidobacteria.</title>
        <authorList>
            <person name="Ventura M."/>
            <person name="Milani C."/>
            <person name="Lugli G.A."/>
        </authorList>
    </citation>
    <scope>NUCLEOTIDE SEQUENCE [LARGE SCALE GENOMIC DNA]</scope>
    <source>
        <strain evidence="15 16">LMG 10736</strain>
    </source>
</reference>
<dbReference type="Pfam" id="PF21096">
    <property type="entry name" value="RecA_C"/>
    <property type="match status" value="1"/>
</dbReference>
<evidence type="ECO:0000256" key="6">
    <source>
        <dbReference type="ARBA" id="ARBA00023172"/>
    </source>
</evidence>
<dbReference type="RefSeq" id="WP_026502609.1">
    <property type="nucleotide sequence ID" value="NZ_JGYQ01000007.1"/>
</dbReference>
<evidence type="ECO:0000256" key="12">
    <source>
        <dbReference type="SAM" id="MobiDB-lite"/>
    </source>
</evidence>
<comment type="function">
    <text evidence="9">Can catalyze the hydrolysis of ATP in the presence of single-stranded DNA, the ATP-dependent uptake of single-stranded DNA by duplex DNA, and the ATP-dependent hybridization of homologous single-stranded DNAs. It interacts with LexA causing its activation and leading to its autocatalytic cleavage.</text>
</comment>
<dbReference type="InterPro" id="IPR020588">
    <property type="entry name" value="RecA_ATP-bd"/>
</dbReference>
<dbReference type="SMART" id="SM00382">
    <property type="entry name" value="AAA"/>
    <property type="match status" value="1"/>
</dbReference>
<dbReference type="PROSITE" id="PS00321">
    <property type="entry name" value="RECA_1"/>
    <property type="match status" value="1"/>
</dbReference>
<evidence type="ECO:0000256" key="5">
    <source>
        <dbReference type="ARBA" id="ARBA00023125"/>
    </source>
</evidence>
<comment type="caution">
    <text evidence="15">The sequence shown here is derived from an EMBL/GenBank/DDBJ whole genome shotgun (WGS) entry which is preliminary data.</text>
</comment>
<dbReference type="PANTHER" id="PTHR45900:SF1">
    <property type="entry name" value="MITOCHONDRIAL DNA REPAIR PROTEIN RECA HOMOLOG-RELATED"/>
    <property type="match status" value="1"/>
</dbReference>
<evidence type="ECO:0000256" key="11">
    <source>
        <dbReference type="RuleBase" id="RU004527"/>
    </source>
</evidence>
<dbReference type="GO" id="GO:0003684">
    <property type="term" value="F:damaged DNA binding"/>
    <property type="evidence" value="ECO:0007669"/>
    <property type="project" value="UniProtKB-UniRule"/>
</dbReference>
<dbReference type="InterPro" id="IPR003593">
    <property type="entry name" value="AAA+_ATPase"/>
</dbReference>
<dbReference type="PROSITE" id="PS50162">
    <property type="entry name" value="RECA_2"/>
    <property type="match status" value="1"/>
</dbReference>
<dbReference type="AlphaFoldDB" id="A0A086ZPC0"/>
<dbReference type="InterPro" id="IPR013765">
    <property type="entry name" value="DNA_recomb/repair_RecA"/>
</dbReference>
<feature type="domain" description="RecA family profile 2" evidence="14">
    <location>
        <begin position="225"/>
        <end position="298"/>
    </location>
</feature>
<dbReference type="GeneID" id="303203687"/>
<proteinExistence type="inferred from homology"/>
<dbReference type="Proteomes" id="UP000029093">
    <property type="component" value="Unassembled WGS sequence"/>
</dbReference>
<evidence type="ECO:0000256" key="1">
    <source>
        <dbReference type="ARBA" id="ARBA00009391"/>
    </source>
</evidence>
<evidence type="ECO:0000256" key="9">
    <source>
        <dbReference type="HAMAP-Rule" id="MF_00268"/>
    </source>
</evidence>